<feature type="transmembrane region" description="Helical" evidence="1">
    <location>
        <begin position="123"/>
        <end position="142"/>
    </location>
</feature>
<gene>
    <name evidence="2" type="ORF">COEREDRAFT_87679</name>
</gene>
<dbReference type="EMBL" id="KZ303505">
    <property type="protein sequence ID" value="PIA15721.1"/>
    <property type="molecule type" value="Genomic_DNA"/>
</dbReference>
<dbReference type="Proteomes" id="UP000242474">
    <property type="component" value="Unassembled WGS sequence"/>
</dbReference>
<organism evidence="2 3">
    <name type="scientific">Coemansia reversa (strain ATCC 12441 / NRRL 1564)</name>
    <dbReference type="NCBI Taxonomy" id="763665"/>
    <lineage>
        <taxon>Eukaryota</taxon>
        <taxon>Fungi</taxon>
        <taxon>Fungi incertae sedis</taxon>
        <taxon>Zoopagomycota</taxon>
        <taxon>Kickxellomycotina</taxon>
        <taxon>Kickxellomycetes</taxon>
        <taxon>Kickxellales</taxon>
        <taxon>Kickxellaceae</taxon>
        <taxon>Coemansia</taxon>
    </lineage>
</organism>
<dbReference type="OrthoDB" id="378564at2759"/>
<dbReference type="AlphaFoldDB" id="A0A2G5B9N4"/>
<reference evidence="2 3" key="1">
    <citation type="journal article" date="2015" name="Genome Biol. Evol.">
        <title>Phylogenomic analyses indicate that early fungi evolved digesting cell walls of algal ancestors of land plants.</title>
        <authorList>
            <person name="Chang Y."/>
            <person name="Wang S."/>
            <person name="Sekimoto S."/>
            <person name="Aerts A.L."/>
            <person name="Choi C."/>
            <person name="Clum A."/>
            <person name="LaButti K.M."/>
            <person name="Lindquist E.A."/>
            <person name="Yee Ngan C."/>
            <person name="Ohm R.A."/>
            <person name="Salamov A.A."/>
            <person name="Grigoriev I.V."/>
            <person name="Spatafora J.W."/>
            <person name="Berbee M.L."/>
        </authorList>
    </citation>
    <scope>NUCLEOTIDE SEQUENCE [LARGE SCALE GENOMIC DNA]</scope>
    <source>
        <strain evidence="2 3">NRRL 1564</strain>
    </source>
</reference>
<keyword evidence="3" id="KW-1185">Reference proteome</keyword>
<keyword evidence="1" id="KW-1133">Transmembrane helix</keyword>
<feature type="transmembrane region" description="Helical" evidence="1">
    <location>
        <begin position="53"/>
        <end position="72"/>
    </location>
</feature>
<accession>A0A2G5B9N4</accession>
<name>A0A2G5B9N4_COERN</name>
<protein>
    <submittedName>
        <fullName evidence="2">Uncharacterized protein</fullName>
    </submittedName>
</protein>
<keyword evidence="1" id="KW-0472">Membrane</keyword>
<evidence type="ECO:0000313" key="3">
    <source>
        <dbReference type="Proteomes" id="UP000242474"/>
    </source>
</evidence>
<proteinExistence type="predicted"/>
<evidence type="ECO:0000256" key="1">
    <source>
        <dbReference type="SAM" id="Phobius"/>
    </source>
</evidence>
<feature type="transmembrane region" description="Helical" evidence="1">
    <location>
        <begin position="84"/>
        <end position="103"/>
    </location>
</feature>
<evidence type="ECO:0000313" key="2">
    <source>
        <dbReference type="EMBL" id="PIA15721.1"/>
    </source>
</evidence>
<keyword evidence="1" id="KW-0812">Transmembrane</keyword>
<sequence>MVKLHLDASESSAYAEMLSLNDTIFESIHTKPEKLIVAARVKTDREALQHSRILLPLAVFFFIALLSFAYNGSSLWTGKYIRTLIAFHIIVLGWLYILPQVIVNYRAKSGSLIPPAISIYYTYYSMLFAIAMYLLGSGGAFAPQKFDWAQHTATVVHVIQWINYHKYKQE</sequence>